<evidence type="ECO:0000313" key="12">
    <source>
        <dbReference type="Proteomes" id="UP000184295"/>
    </source>
</evidence>
<dbReference type="Gene3D" id="3.20.20.70">
    <property type="entry name" value="Aldolase class I"/>
    <property type="match status" value="1"/>
</dbReference>
<keyword evidence="6 9" id="KW-0822">Tryptophan biosynthesis</keyword>
<dbReference type="PANTHER" id="PTHR42894:SF1">
    <property type="entry name" value="N-(5'-PHOSPHORIBOSYL)ANTHRANILATE ISOMERASE"/>
    <property type="match status" value="1"/>
</dbReference>
<feature type="domain" description="N-(5'phosphoribosyl) anthranilate isomerase (PRAI)" evidence="10">
    <location>
        <begin position="3"/>
        <end position="194"/>
    </location>
</feature>
<dbReference type="HAMAP" id="MF_00135">
    <property type="entry name" value="PRAI"/>
    <property type="match status" value="1"/>
</dbReference>
<evidence type="ECO:0000256" key="3">
    <source>
        <dbReference type="ARBA" id="ARBA00012572"/>
    </source>
</evidence>
<dbReference type="CDD" id="cd00405">
    <property type="entry name" value="PRAI"/>
    <property type="match status" value="1"/>
</dbReference>
<comment type="pathway">
    <text evidence="2 9">Amino-acid biosynthesis; L-tryptophan biosynthesis; L-tryptophan from chorismate: step 3/5.</text>
</comment>
<evidence type="ECO:0000256" key="5">
    <source>
        <dbReference type="ARBA" id="ARBA00022605"/>
    </source>
</evidence>
<proteinExistence type="inferred from homology"/>
<dbReference type="InterPro" id="IPR011060">
    <property type="entry name" value="RibuloseP-bd_barrel"/>
</dbReference>
<evidence type="ECO:0000313" key="11">
    <source>
        <dbReference type="EMBL" id="SHE30468.1"/>
    </source>
</evidence>
<dbReference type="OrthoDB" id="3243379at2"/>
<protein>
    <recommendedName>
        <fullName evidence="4 9">N-(5'-phosphoribosyl)anthranilate isomerase</fullName>
        <shortName evidence="9">PRAI</shortName>
        <ecNumber evidence="3 9">5.3.1.24</ecNumber>
    </recommendedName>
</protein>
<accession>A0A1M4SE72</accession>
<comment type="similarity">
    <text evidence="9">Belongs to the TrpF family.</text>
</comment>
<dbReference type="EMBL" id="FQUL01000002">
    <property type="protein sequence ID" value="SHE30468.1"/>
    <property type="molecule type" value="Genomic_DNA"/>
</dbReference>
<dbReference type="PANTHER" id="PTHR42894">
    <property type="entry name" value="N-(5'-PHOSPHORIBOSYL)ANTHRANILATE ISOMERASE"/>
    <property type="match status" value="1"/>
</dbReference>
<dbReference type="GO" id="GO:0000162">
    <property type="term" value="P:L-tryptophan biosynthetic process"/>
    <property type="evidence" value="ECO:0007669"/>
    <property type="project" value="UniProtKB-UniRule"/>
</dbReference>
<dbReference type="GO" id="GO:0004640">
    <property type="term" value="F:phosphoribosylanthranilate isomerase activity"/>
    <property type="evidence" value="ECO:0007669"/>
    <property type="project" value="UniProtKB-UniRule"/>
</dbReference>
<evidence type="ECO:0000256" key="4">
    <source>
        <dbReference type="ARBA" id="ARBA00022272"/>
    </source>
</evidence>
<reference evidence="12" key="1">
    <citation type="submission" date="2016-11" db="EMBL/GenBank/DDBJ databases">
        <authorList>
            <person name="Varghese N."/>
            <person name="Submissions S."/>
        </authorList>
    </citation>
    <scope>NUCLEOTIDE SEQUENCE [LARGE SCALE GENOMIC DNA]</scope>
    <source>
        <strain evidence="12">DSM 19514</strain>
    </source>
</reference>
<evidence type="ECO:0000256" key="6">
    <source>
        <dbReference type="ARBA" id="ARBA00022822"/>
    </source>
</evidence>
<dbReference type="InterPro" id="IPR013785">
    <property type="entry name" value="Aldolase_TIM"/>
</dbReference>
<name>A0A1M4SE72_9ACTN</name>
<keyword evidence="7 9" id="KW-0057">Aromatic amino acid biosynthesis</keyword>
<gene>
    <name evidence="9" type="primary">trpF</name>
    <name evidence="11" type="ORF">SAMN02745225_00235</name>
</gene>
<dbReference type="STRING" id="1121881.SAMN02745225_00235"/>
<dbReference type="UniPathway" id="UPA00035">
    <property type="reaction ID" value="UER00042"/>
</dbReference>
<sequence>MFVKICGITNAQDALLSVALGADALGFVFASSPRQVTVDQVRSIHSQIPSSVMTFGVFLGERPEKIVEITHTLGLSGAQIHGNYLPEQIDHISERVMYTVRAIVAGRERLERVKSFSAWAILVDSPSPGSGQVFDWSLVEAVPERTKMIVAGGLTPENVKEAVSVLRPFGVDVSSGVELEPGKKDPMKLRKFIAQARSSDDIDSDDLDVRSRKDAVSDDEDVVPYNWEIGR</sequence>
<evidence type="ECO:0000256" key="1">
    <source>
        <dbReference type="ARBA" id="ARBA00001164"/>
    </source>
</evidence>
<organism evidence="11 12">
    <name type="scientific">Ferrithrix thermotolerans DSM 19514</name>
    <dbReference type="NCBI Taxonomy" id="1121881"/>
    <lineage>
        <taxon>Bacteria</taxon>
        <taxon>Bacillati</taxon>
        <taxon>Actinomycetota</taxon>
        <taxon>Acidimicrobiia</taxon>
        <taxon>Acidimicrobiales</taxon>
        <taxon>Acidimicrobiaceae</taxon>
        <taxon>Ferrithrix</taxon>
    </lineage>
</organism>
<evidence type="ECO:0000256" key="9">
    <source>
        <dbReference type="HAMAP-Rule" id="MF_00135"/>
    </source>
</evidence>
<dbReference type="InterPro" id="IPR044643">
    <property type="entry name" value="TrpF_fam"/>
</dbReference>
<keyword evidence="5 9" id="KW-0028">Amino-acid biosynthesis</keyword>
<dbReference type="Proteomes" id="UP000184295">
    <property type="component" value="Unassembled WGS sequence"/>
</dbReference>
<evidence type="ECO:0000256" key="8">
    <source>
        <dbReference type="ARBA" id="ARBA00023235"/>
    </source>
</evidence>
<comment type="catalytic activity">
    <reaction evidence="1 9">
        <text>N-(5-phospho-beta-D-ribosyl)anthranilate = 1-(2-carboxyphenylamino)-1-deoxy-D-ribulose 5-phosphate</text>
        <dbReference type="Rhea" id="RHEA:21540"/>
        <dbReference type="ChEBI" id="CHEBI:18277"/>
        <dbReference type="ChEBI" id="CHEBI:58613"/>
        <dbReference type="EC" id="5.3.1.24"/>
    </reaction>
</comment>
<dbReference type="AlphaFoldDB" id="A0A1M4SE72"/>
<dbReference type="SUPFAM" id="SSF51366">
    <property type="entry name" value="Ribulose-phoshate binding barrel"/>
    <property type="match status" value="1"/>
</dbReference>
<dbReference type="RefSeq" id="WP_072787923.1">
    <property type="nucleotide sequence ID" value="NZ_FQUL01000002.1"/>
</dbReference>
<evidence type="ECO:0000259" key="10">
    <source>
        <dbReference type="Pfam" id="PF00697"/>
    </source>
</evidence>
<dbReference type="InterPro" id="IPR001240">
    <property type="entry name" value="PRAI_dom"/>
</dbReference>
<dbReference type="EC" id="5.3.1.24" evidence="3 9"/>
<keyword evidence="12" id="KW-1185">Reference proteome</keyword>
<evidence type="ECO:0000256" key="2">
    <source>
        <dbReference type="ARBA" id="ARBA00004664"/>
    </source>
</evidence>
<evidence type="ECO:0000256" key="7">
    <source>
        <dbReference type="ARBA" id="ARBA00023141"/>
    </source>
</evidence>
<keyword evidence="8 9" id="KW-0413">Isomerase</keyword>
<dbReference type="Pfam" id="PF00697">
    <property type="entry name" value="PRAI"/>
    <property type="match status" value="1"/>
</dbReference>